<dbReference type="EMBL" id="QMFB01000027">
    <property type="protein sequence ID" value="RAV14231.1"/>
    <property type="molecule type" value="Genomic_DNA"/>
</dbReference>
<evidence type="ECO:0000313" key="3">
    <source>
        <dbReference type="EMBL" id="RAV14231.1"/>
    </source>
</evidence>
<reference evidence="3 4" key="1">
    <citation type="journal article" date="2009" name="Int. J. Syst. Evol. Microbiol.">
        <title>Paenibacillus contaminans sp. nov., isolated from a contaminated laboratory plate.</title>
        <authorList>
            <person name="Chou J.H."/>
            <person name="Lee J.H."/>
            <person name="Lin M.C."/>
            <person name="Chang P.S."/>
            <person name="Arun A.B."/>
            <person name="Young C.C."/>
            <person name="Chen W.M."/>
        </authorList>
    </citation>
    <scope>NUCLEOTIDE SEQUENCE [LARGE SCALE GENOMIC DNA]</scope>
    <source>
        <strain evidence="3 4">CKOBP-6</strain>
    </source>
</reference>
<keyword evidence="1" id="KW-0472">Membrane</keyword>
<gene>
    <name evidence="3" type="ORF">DQG23_32210</name>
</gene>
<name>A0A329M2G7_9BACL</name>
<evidence type="ECO:0000313" key="4">
    <source>
        <dbReference type="Proteomes" id="UP000250369"/>
    </source>
</evidence>
<feature type="transmembrane region" description="Helical" evidence="1">
    <location>
        <begin position="32"/>
        <end position="52"/>
    </location>
</feature>
<comment type="caution">
    <text evidence="3">The sequence shown here is derived from an EMBL/GenBank/DDBJ whole genome shotgun (WGS) entry which is preliminary data.</text>
</comment>
<keyword evidence="4" id="KW-1185">Reference proteome</keyword>
<feature type="domain" description="DUF58" evidence="2">
    <location>
        <begin position="199"/>
        <end position="364"/>
    </location>
</feature>
<dbReference type="AlphaFoldDB" id="A0A329M2G7"/>
<dbReference type="PANTHER" id="PTHR34351:SF2">
    <property type="entry name" value="DUF58 DOMAIN-CONTAINING PROTEIN"/>
    <property type="match status" value="1"/>
</dbReference>
<proteinExistence type="predicted"/>
<dbReference type="Proteomes" id="UP000250369">
    <property type="component" value="Unassembled WGS sequence"/>
</dbReference>
<protein>
    <recommendedName>
        <fullName evidence="2">DUF58 domain-containing protein</fullName>
    </recommendedName>
</protein>
<evidence type="ECO:0000259" key="2">
    <source>
        <dbReference type="Pfam" id="PF01882"/>
    </source>
</evidence>
<keyword evidence="1" id="KW-1133">Transmembrane helix</keyword>
<dbReference type="Pfam" id="PF01882">
    <property type="entry name" value="DUF58"/>
    <property type="match status" value="1"/>
</dbReference>
<accession>A0A329M2G7</accession>
<evidence type="ECO:0000256" key="1">
    <source>
        <dbReference type="SAM" id="Phobius"/>
    </source>
</evidence>
<dbReference type="PANTHER" id="PTHR34351">
    <property type="entry name" value="SLR1927 PROTEIN-RELATED"/>
    <property type="match status" value="1"/>
</dbReference>
<organism evidence="3 4">
    <name type="scientific">Paenibacillus contaminans</name>
    <dbReference type="NCBI Taxonomy" id="450362"/>
    <lineage>
        <taxon>Bacteria</taxon>
        <taxon>Bacillati</taxon>
        <taxon>Bacillota</taxon>
        <taxon>Bacilli</taxon>
        <taxon>Bacillales</taxon>
        <taxon>Paenibacillaceae</taxon>
        <taxon>Paenibacillus</taxon>
    </lineage>
</organism>
<sequence length="411" mass="44888">MIMRWRSFAGMAALWGFSLALAAARGGHSAWLLVYSFGALLLYAVCVQLLSLRGLRAERTLSQSVALSGGDVQVTLRLTHKSWLPLVWLVVREEWLAEGRTDGIRFSRVLFPWFRRRLTCTYTMKRLNRGVYRAQPVAAVTGDMFGLLQSVRRASAEETLTVYPRPYDIRRWRVRGGHGEEGRIMLFPPAGNTRLGGTVRDYAESDPPRRIHWKATARCGSLKSREEEAYPSESLMVYLDAAAAGAAGSGAAGQRAEPFESAVQLAAGLLRYAAEARCPAGLVCRAGSREVTAHVRADNLAWGYAQLAALEPAAAGRNVYADELLRHARTLPPAYTVVCVTSALSDGLLAAAQQLSARRRKVQVLYVHTHAVLPNDVRQWRSRFEGAGCAFAPVACTHGGTEVSAYAADGA</sequence>
<keyword evidence="1" id="KW-0812">Transmembrane</keyword>
<dbReference type="InterPro" id="IPR002881">
    <property type="entry name" value="DUF58"/>
</dbReference>